<dbReference type="AlphaFoldDB" id="A0AAQ4DYW6"/>
<protein>
    <submittedName>
        <fullName evidence="2">Uncharacterized protein</fullName>
    </submittedName>
</protein>
<accession>A0AAQ4DYW6</accession>
<reference evidence="2 3" key="1">
    <citation type="journal article" date="2023" name="Arcadia Sci">
        <title>De novo assembly of a long-read Amblyomma americanum tick genome.</title>
        <authorList>
            <person name="Chou S."/>
            <person name="Poskanzer K.E."/>
            <person name="Rollins M."/>
            <person name="Thuy-Boun P.S."/>
        </authorList>
    </citation>
    <scope>NUCLEOTIDE SEQUENCE [LARGE SCALE GENOMIC DNA]</scope>
    <source>
        <strain evidence="2">F_SG_1</strain>
        <tissue evidence="2">Salivary glands</tissue>
    </source>
</reference>
<sequence length="116" mass="13476">MPAKIITAVYAGVHRVIWTLPFWWLHYACITGRGARYVKRRIYLFYSQTLDFIGISVLSMTLALLLNVTCETPIEQLDRLVFRSVDKRIMNDLNSIDAKKQPLPVVIENNHEKSRL</sequence>
<organism evidence="2 3">
    <name type="scientific">Amblyomma americanum</name>
    <name type="common">Lone star tick</name>
    <dbReference type="NCBI Taxonomy" id="6943"/>
    <lineage>
        <taxon>Eukaryota</taxon>
        <taxon>Metazoa</taxon>
        <taxon>Ecdysozoa</taxon>
        <taxon>Arthropoda</taxon>
        <taxon>Chelicerata</taxon>
        <taxon>Arachnida</taxon>
        <taxon>Acari</taxon>
        <taxon>Parasitiformes</taxon>
        <taxon>Ixodida</taxon>
        <taxon>Ixodoidea</taxon>
        <taxon>Ixodidae</taxon>
        <taxon>Amblyomminae</taxon>
        <taxon>Amblyomma</taxon>
    </lineage>
</organism>
<feature type="transmembrane region" description="Helical" evidence="1">
    <location>
        <begin position="43"/>
        <end position="66"/>
    </location>
</feature>
<keyword evidence="1" id="KW-0472">Membrane</keyword>
<proteinExistence type="predicted"/>
<dbReference type="EMBL" id="JARKHS020025230">
    <property type="protein sequence ID" value="KAK8767656.1"/>
    <property type="molecule type" value="Genomic_DNA"/>
</dbReference>
<gene>
    <name evidence="2" type="ORF">V5799_005565</name>
</gene>
<name>A0AAQ4DYW6_AMBAM</name>
<keyword evidence="1" id="KW-1133">Transmembrane helix</keyword>
<keyword evidence="1" id="KW-0812">Transmembrane</keyword>
<evidence type="ECO:0000313" key="3">
    <source>
        <dbReference type="Proteomes" id="UP001321473"/>
    </source>
</evidence>
<keyword evidence="3" id="KW-1185">Reference proteome</keyword>
<evidence type="ECO:0000256" key="1">
    <source>
        <dbReference type="SAM" id="Phobius"/>
    </source>
</evidence>
<evidence type="ECO:0000313" key="2">
    <source>
        <dbReference type="EMBL" id="KAK8767656.1"/>
    </source>
</evidence>
<dbReference type="Proteomes" id="UP001321473">
    <property type="component" value="Unassembled WGS sequence"/>
</dbReference>
<comment type="caution">
    <text evidence="2">The sequence shown here is derived from an EMBL/GenBank/DDBJ whole genome shotgun (WGS) entry which is preliminary data.</text>
</comment>